<dbReference type="PANTHER" id="PTHR31672:SF12">
    <property type="entry name" value="F-BOX DOMAIN-CONTAINING PROTEIN"/>
    <property type="match status" value="1"/>
</dbReference>
<organism evidence="2 3">
    <name type="scientific">Sphagnum troendelagicum</name>
    <dbReference type="NCBI Taxonomy" id="128251"/>
    <lineage>
        <taxon>Eukaryota</taxon>
        <taxon>Viridiplantae</taxon>
        <taxon>Streptophyta</taxon>
        <taxon>Embryophyta</taxon>
        <taxon>Bryophyta</taxon>
        <taxon>Sphagnophytina</taxon>
        <taxon>Sphagnopsida</taxon>
        <taxon>Sphagnales</taxon>
        <taxon>Sphagnaceae</taxon>
        <taxon>Sphagnum</taxon>
    </lineage>
</organism>
<dbReference type="InterPro" id="IPR005174">
    <property type="entry name" value="KIB1-4_b-propeller"/>
</dbReference>
<feature type="domain" description="F-box" evidence="1">
    <location>
        <begin position="40"/>
        <end position="85"/>
    </location>
</feature>
<dbReference type="CDD" id="cd22157">
    <property type="entry name" value="F-box_AtFBW1-like"/>
    <property type="match status" value="1"/>
</dbReference>
<dbReference type="Pfam" id="PF00646">
    <property type="entry name" value="F-box"/>
    <property type="match status" value="1"/>
</dbReference>
<dbReference type="SUPFAM" id="SSF81383">
    <property type="entry name" value="F-box domain"/>
    <property type="match status" value="1"/>
</dbReference>
<dbReference type="InterPro" id="IPR001810">
    <property type="entry name" value="F-box_dom"/>
</dbReference>
<name>A0ABP0U7Q4_9BRYO</name>
<sequence>MEDPAAITQLRCASECLEFRQSYDHHDSDQQQRQVLDYTSGLWSHLPEQVMERILAFLPLPSFFRFRSVCKRWNSLMYSSRFLQICSQIGGITTRRPWFLMLKEPAITLTSEGWLYNPCARKWSKLPLSFLPPGARVVATADGILCCSIYSETRVMASKSSCKKLLVCNPLTKTCIELPSTLKERFVPTVGIVVNPETNSYKVMVAGDDMISPFAVKNLTTEVYDSRTNRWRMAATALPRLCNLESGKTVFVQGTFYCMNYNPFSVLAYDIEQEEWTNIQAPMKRFIRTPNLVVCRGRLVLVAAVEKNRLNVPKSIRMWGLQKQQQQHQSSAKNCTSWVELERMPQALYEDFLIRVSSSSSSSSSRSCEETSSSQEGVLLFSCVGNGDLILITMQNSPEMLILDLFEKVWRWLPRCPYIIGELLDDIIGHGMVVQGFPFNPRLDGLQNRN</sequence>
<dbReference type="InterPro" id="IPR050796">
    <property type="entry name" value="SCF_F-box_component"/>
</dbReference>
<dbReference type="PROSITE" id="PS50181">
    <property type="entry name" value="FBOX"/>
    <property type="match status" value="1"/>
</dbReference>
<dbReference type="Pfam" id="PF03478">
    <property type="entry name" value="Beta-prop_KIB1-4"/>
    <property type="match status" value="1"/>
</dbReference>
<dbReference type="InterPro" id="IPR011043">
    <property type="entry name" value="Gal_Oxase/kelch_b-propeller"/>
</dbReference>
<dbReference type="Proteomes" id="UP001497512">
    <property type="component" value="Chromosome 2"/>
</dbReference>
<dbReference type="EMBL" id="OZ019894">
    <property type="protein sequence ID" value="CAK9214763.1"/>
    <property type="molecule type" value="Genomic_DNA"/>
</dbReference>
<evidence type="ECO:0000313" key="2">
    <source>
        <dbReference type="EMBL" id="CAK9214763.1"/>
    </source>
</evidence>
<evidence type="ECO:0000259" key="1">
    <source>
        <dbReference type="PROSITE" id="PS50181"/>
    </source>
</evidence>
<dbReference type="SMART" id="SM00256">
    <property type="entry name" value="FBOX"/>
    <property type="match status" value="1"/>
</dbReference>
<dbReference type="SUPFAM" id="SSF50965">
    <property type="entry name" value="Galactose oxidase, central domain"/>
    <property type="match status" value="1"/>
</dbReference>
<dbReference type="NCBIfam" id="TIGR01640">
    <property type="entry name" value="F_box_assoc_1"/>
    <property type="match status" value="1"/>
</dbReference>
<keyword evidence="3" id="KW-1185">Reference proteome</keyword>
<reference evidence="2" key="1">
    <citation type="submission" date="2024-02" db="EMBL/GenBank/DDBJ databases">
        <authorList>
            <consortium name="ELIXIR-Norway"/>
            <consortium name="Elixir Norway"/>
        </authorList>
    </citation>
    <scope>NUCLEOTIDE SEQUENCE</scope>
</reference>
<dbReference type="InterPro" id="IPR015915">
    <property type="entry name" value="Kelch-typ_b-propeller"/>
</dbReference>
<evidence type="ECO:0000313" key="3">
    <source>
        <dbReference type="Proteomes" id="UP001497512"/>
    </source>
</evidence>
<accession>A0ABP0U7Q4</accession>
<dbReference type="InterPro" id="IPR036047">
    <property type="entry name" value="F-box-like_dom_sf"/>
</dbReference>
<dbReference type="Gene3D" id="1.20.1280.50">
    <property type="match status" value="1"/>
</dbReference>
<proteinExistence type="predicted"/>
<dbReference type="PANTHER" id="PTHR31672">
    <property type="entry name" value="BNACNNG10540D PROTEIN"/>
    <property type="match status" value="1"/>
</dbReference>
<gene>
    <name evidence="2" type="ORF">CSSPTR1EN2_LOCUS12394</name>
</gene>
<protein>
    <recommendedName>
        <fullName evidence="1">F-box domain-containing protein</fullName>
    </recommendedName>
</protein>
<dbReference type="Gene3D" id="2.120.10.80">
    <property type="entry name" value="Kelch-type beta propeller"/>
    <property type="match status" value="1"/>
</dbReference>
<dbReference type="InterPro" id="IPR017451">
    <property type="entry name" value="F-box-assoc_interact_dom"/>
</dbReference>